<accession>A0A914W6C9</accession>
<feature type="region of interest" description="Disordered" evidence="2">
    <location>
        <begin position="712"/>
        <end position="736"/>
    </location>
</feature>
<evidence type="ECO:0000313" key="3">
    <source>
        <dbReference type="Proteomes" id="UP000887566"/>
    </source>
</evidence>
<proteinExistence type="inferred from homology"/>
<dbReference type="AlphaFoldDB" id="A0A914W6C9"/>
<evidence type="ECO:0000256" key="1">
    <source>
        <dbReference type="ARBA" id="ARBA00010216"/>
    </source>
</evidence>
<dbReference type="InterPro" id="IPR016024">
    <property type="entry name" value="ARM-type_fold"/>
</dbReference>
<dbReference type="InterPro" id="IPR051851">
    <property type="entry name" value="EFR3_Homologs"/>
</dbReference>
<dbReference type="PANTHER" id="PTHR12444:SF8">
    <property type="entry name" value="PROTEIN EFR3 HOMOLOG CMP44E"/>
    <property type="match status" value="1"/>
</dbReference>
<dbReference type="Proteomes" id="UP000887566">
    <property type="component" value="Unplaced"/>
</dbReference>
<dbReference type="GO" id="GO:0072659">
    <property type="term" value="P:protein localization to plasma membrane"/>
    <property type="evidence" value="ECO:0007669"/>
    <property type="project" value="TreeGrafter"/>
</dbReference>
<organism evidence="3 4">
    <name type="scientific">Plectus sambesii</name>
    <dbReference type="NCBI Taxonomy" id="2011161"/>
    <lineage>
        <taxon>Eukaryota</taxon>
        <taxon>Metazoa</taxon>
        <taxon>Ecdysozoa</taxon>
        <taxon>Nematoda</taxon>
        <taxon>Chromadorea</taxon>
        <taxon>Plectida</taxon>
        <taxon>Plectina</taxon>
        <taxon>Plectoidea</taxon>
        <taxon>Plectidae</taxon>
        <taxon>Plectus</taxon>
    </lineage>
</organism>
<protein>
    <submittedName>
        <fullName evidence="4">Uncharacterized protein</fullName>
    </submittedName>
</protein>
<evidence type="ECO:0000256" key="2">
    <source>
        <dbReference type="SAM" id="MobiDB-lite"/>
    </source>
</evidence>
<reference evidence="4" key="1">
    <citation type="submission" date="2022-11" db="UniProtKB">
        <authorList>
            <consortium name="WormBaseParasite"/>
        </authorList>
    </citation>
    <scope>IDENTIFICATION</scope>
</reference>
<sequence>MASCLGCCCAPCKPRYRRLVDAIYPEQPDQGLVKANMQKLTFYACSHPEKLDRIGDYLVSRLSRDLYRLRLGLVKVSVEAMDQLLQSCHGSLSLNLFVESFLKMVQKLLETNDPELEMLATESFVNFANIEEDTPSYHRRYDFFISKFSSMCHRRTADRALSRRLRFAGLRGLRGVVWKTVSDDLQANIWEKQHMEKIVPSILYNMHDKDLDVNDVGDESDSCALGAGAVDGEQTATDSGSPKALSDQCLRELMGKASFGSMRSVLQPVLRHCDLHNLWIPPAEYAISSFRAIMYSIQTQYSYVVIQALIGHLDERGDADATTRIGIASVLSAIVPIAGTSIGPSLLEIFNSLLRHLRSSVEFQLSDACPSAEKEKLYQETLINAMGDFANSLPDYQKVEIMMFTIGKVPALNEESMKRSDAFLQHVLVKTLLKVATKYRTGYLATVLTSSFLGPLLKLAHVDDAKVRLLTQQILHTLIDRHANLAQLQHVGCVSDVAELQLTVEKSSRADQMFMKKNMHAILSTLYRSATSGGGVNSQANMDAILCTLSLLCVEVGFDEVLVELFRLVFGLQTSALDHTVRITAQNRARIHNLVAKYLNLSSQLLAIPALCQHIQQVIKSRSQRAHPALDLSSGQPADDGSGLETIEALRMDDDASLLFDKAAVADALRASGKDVTRLSMPFAAKATPDSLLVGGSAAHTVTDGGSASLDMSVDSSPGMSRDVSRRNTVFTAGPR</sequence>
<dbReference type="PANTHER" id="PTHR12444">
    <property type="entry name" value="PROTEIN EFR3 HOMOLOG CMP44E"/>
    <property type="match status" value="1"/>
</dbReference>
<dbReference type="SUPFAM" id="SSF48371">
    <property type="entry name" value="ARM repeat"/>
    <property type="match status" value="1"/>
</dbReference>
<keyword evidence="3" id="KW-1185">Reference proteome</keyword>
<dbReference type="WBParaSite" id="PSAMB.scaffold3153size19449.g20528.t1">
    <property type="protein sequence ID" value="PSAMB.scaffold3153size19449.g20528.t1"/>
    <property type="gene ID" value="PSAMB.scaffold3153size19449.g20528"/>
</dbReference>
<dbReference type="Pfam" id="PF21052">
    <property type="entry name" value="EFR3_ARM"/>
    <property type="match status" value="1"/>
</dbReference>
<comment type="similarity">
    <text evidence="1">Belongs to the EFR3 family.</text>
</comment>
<evidence type="ECO:0000313" key="4">
    <source>
        <dbReference type="WBParaSite" id="PSAMB.scaffold3153size19449.g20528.t1"/>
    </source>
</evidence>
<feature type="compositionally biased region" description="Polar residues" evidence="2">
    <location>
        <begin position="727"/>
        <end position="736"/>
    </location>
</feature>
<dbReference type="InterPro" id="IPR049152">
    <property type="entry name" value="EFR3-like_ARM"/>
</dbReference>
<name>A0A914W6C9_9BILA</name>
<dbReference type="GO" id="GO:0005886">
    <property type="term" value="C:plasma membrane"/>
    <property type="evidence" value="ECO:0007669"/>
    <property type="project" value="TreeGrafter"/>
</dbReference>